<evidence type="ECO:0000313" key="3">
    <source>
        <dbReference type="Proteomes" id="UP000076865"/>
    </source>
</evidence>
<dbReference type="KEGG" id="aamy:GFC30_2004"/>
<dbReference type="EMBL" id="CP015438">
    <property type="protein sequence ID" value="ANB60455.1"/>
    <property type="molecule type" value="Genomic_DNA"/>
</dbReference>
<dbReference type="OrthoDB" id="582905at2"/>
<dbReference type="InterPro" id="IPR007159">
    <property type="entry name" value="SpoVT-AbrB_dom"/>
</dbReference>
<evidence type="ECO:0000259" key="1">
    <source>
        <dbReference type="SMART" id="SM00966"/>
    </source>
</evidence>
<evidence type="ECO:0000313" key="2">
    <source>
        <dbReference type="EMBL" id="ANB60455.1"/>
    </source>
</evidence>
<accession>A0A160F3Z8</accession>
<dbReference type="SMART" id="SM00966">
    <property type="entry name" value="SpoVT_AbrB"/>
    <property type="match status" value="1"/>
</dbReference>
<proteinExistence type="predicted"/>
<reference evidence="2 3" key="1">
    <citation type="journal article" date="2006" name="Syst. Appl. Microbiol.">
        <title>Anoxybacillus amylolyticus sp. nov., a thermophilic amylase producing bacterium isolated from Mount Rittmann (Antarctica).</title>
        <authorList>
            <person name="Poli A."/>
            <person name="Esposito E."/>
            <person name="Lama L."/>
            <person name="Orlando P."/>
            <person name="Nicolaus G."/>
            <person name="de Appolonia F."/>
            <person name="Gambacorta A."/>
            <person name="Nicolaus B."/>
        </authorList>
    </citation>
    <scope>NUCLEOTIDE SEQUENCE [LARGE SCALE GENOMIC DNA]</scope>
    <source>
        <strain evidence="2 3">DSM 15939</strain>
    </source>
</reference>
<name>A0A160F3Z8_9BACL</name>
<sequence>MLHADRKVLKIGNSLGVTFPIEFLQKLDIHQGDEIQMELENNQIVIKKSNKVNLPKGISKDFFDVLNETIEEYDETIKGLIDR</sequence>
<dbReference type="Gene3D" id="2.10.260.10">
    <property type="match status" value="1"/>
</dbReference>
<dbReference type="Proteomes" id="UP000076865">
    <property type="component" value="Chromosome"/>
</dbReference>
<dbReference type="PATRIC" id="fig|294699.3.peg.2060"/>
<dbReference type="AlphaFoldDB" id="A0A160F3Z8"/>
<dbReference type="SUPFAM" id="SSF89447">
    <property type="entry name" value="AbrB/MazE/MraZ-like"/>
    <property type="match status" value="1"/>
</dbReference>
<dbReference type="Pfam" id="PF04014">
    <property type="entry name" value="MazE_antitoxin"/>
    <property type="match status" value="1"/>
</dbReference>
<keyword evidence="3" id="KW-1185">Reference proteome</keyword>
<organism evidence="2 3">
    <name type="scientific">Anoxybacteroides amylolyticum</name>
    <dbReference type="NCBI Taxonomy" id="294699"/>
    <lineage>
        <taxon>Bacteria</taxon>
        <taxon>Bacillati</taxon>
        <taxon>Bacillota</taxon>
        <taxon>Bacilli</taxon>
        <taxon>Bacillales</taxon>
        <taxon>Anoxybacillaceae</taxon>
        <taxon>Anoxybacteroides</taxon>
    </lineage>
</organism>
<dbReference type="GO" id="GO:0003677">
    <property type="term" value="F:DNA binding"/>
    <property type="evidence" value="ECO:0007669"/>
    <property type="project" value="InterPro"/>
</dbReference>
<dbReference type="RefSeq" id="WP_066324878.1">
    <property type="nucleotide sequence ID" value="NZ_CP015438.1"/>
</dbReference>
<dbReference type="InterPro" id="IPR037914">
    <property type="entry name" value="SpoVT-AbrB_sf"/>
</dbReference>
<protein>
    <submittedName>
        <fullName evidence="2">Antidote-toxin recognition MazE family protein</fullName>
    </submittedName>
</protein>
<feature type="domain" description="SpoVT-AbrB" evidence="1">
    <location>
        <begin position="9"/>
        <end position="54"/>
    </location>
</feature>
<gene>
    <name evidence="2" type="ORF">GFC30_2004</name>
</gene>